<proteinExistence type="inferred from homology"/>
<dbReference type="EMBL" id="QETA01000004">
    <property type="protein sequence ID" value="PWF22572.1"/>
    <property type="molecule type" value="Genomic_DNA"/>
</dbReference>
<feature type="domain" description="RNA polymerase sigma factor 70 region 4 type 2" evidence="6">
    <location>
        <begin position="115"/>
        <end position="167"/>
    </location>
</feature>
<evidence type="ECO:0000259" key="6">
    <source>
        <dbReference type="Pfam" id="PF08281"/>
    </source>
</evidence>
<evidence type="ECO:0000313" key="8">
    <source>
        <dbReference type="Proteomes" id="UP000245212"/>
    </source>
</evidence>
<protein>
    <submittedName>
        <fullName evidence="7">RNA polymerase subunit sigma</fullName>
    </submittedName>
</protein>
<dbReference type="SUPFAM" id="SSF88946">
    <property type="entry name" value="Sigma2 domain of RNA polymerase sigma factors"/>
    <property type="match status" value="1"/>
</dbReference>
<dbReference type="Pfam" id="PF04542">
    <property type="entry name" value="Sigma70_r2"/>
    <property type="match status" value="1"/>
</dbReference>
<dbReference type="Gene3D" id="1.10.1740.10">
    <property type="match status" value="1"/>
</dbReference>
<dbReference type="InterPro" id="IPR013325">
    <property type="entry name" value="RNA_pol_sigma_r2"/>
</dbReference>
<gene>
    <name evidence="7" type="ORF">DD235_10830</name>
</gene>
<dbReference type="InterPro" id="IPR036388">
    <property type="entry name" value="WH-like_DNA-bd_sf"/>
</dbReference>
<comment type="caution">
    <text evidence="7">The sequence shown here is derived from an EMBL/GenBank/DDBJ whole genome shotgun (WGS) entry which is preliminary data.</text>
</comment>
<dbReference type="Gene3D" id="1.10.10.10">
    <property type="entry name" value="Winged helix-like DNA-binding domain superfamily/Winged helix DNA-binding domain"/>
    <property type="match status" value="1"/>
</dbReference>
<dbReference type="InterPro" id="IPR007627">
    <property type="entry name" value="RNA_pol_sigma70_r2"/>
</dbReference>
<dbReference type="Pfam" id="PF08281">
    <property type="entry name" value="Sigma70_r4_2"/>
    <property type="match status" value="1"/>
</dbReference>
<dbReference type="Proteomes" id="UP000245212">
    <property type="component" value="Unassembled WGS sequence"/>
</dbReference>
<dbReference type="InterPro" id="IPR039425">
    <property type="entry name" value="RNA_pol_sigma-70-like"/>
</dbReference>
<dbReference type="AlphaFoldDB" id="A0A2V1JWE9"/>
<dbReference type="InterPro" id="IPR013249">
    <property type="entry name" value="RNA_pol_sigma70_r4_t2"/>
</dbReference>
<name>A0A2V1JWE9_9BURK</name>
<comment type="similarity">
    <text evidence="1">Belongs to the sigma-70 factor family. ECF subfamily.</text>
</comment>
<evidence type="ECO:0000313" key="7">
    <source>
        <dbReference type="EMBL" id="PWF22572.1"/>
    </source>
</evidence>
<dbReference type="PANTHER" id="PTHR43133:SF63">
    <property type="entry name" value="RNA POLYMERASE SIGMA FACTOR FECI-RELATED"/>
    <property type="match status" value="1"/>
</dbReference>
<keyword evidence="3" id="KW-0731">Sigma factor</keyword>
<reference evidence="8" key="1">
    <citation type="submission" date="2018-05" db="EMBL/GenBank/DDBJ databases">
        <authorList>
            <person name="Li Y."/>
        </authorList>
    </citation>
    <scope>NUCLEOTIDE SEQUENCE [LARGE SCALE GENOMIC DNA]</scope>
    <source>
        <strain evidence="8">3d-2-2</strain>
    </source>
</reference>
<evidence type="ECO:0000259" key="5">
    <source>
        <dbReference type="Pfam" id="PF04542"/>
    </source>
</evidence>
<dbReference type="SUPFAM" id="SSF88659">
    <property type="entry name" value="Sigma3 and sigma4 domains of RNA polymerase sigma factors"/>
    <property type="match status" value="1"/>
</dbReference>
<evidence type="ECO:0000256" key="2">
    <source>
        <dbReference type="ARBA" id="ARBA00023015"/>
    </source>
</evidence>
<feature type="domain" description="RNA polymerase sigma-70 region 2" evidence="5">
    <location>
        <begin position="17"/>
        <end position="84"/>
    </location>
</feature>
<dbReference type="GO" id="GO:0016987">
    <property type="term" value="F:sigma factor activity"/>
    <property type="evidence" value="ECO:0007669"/>
    <property type="project" value="UniProtKB-KW"/>
</dbReference>
<dbReference type="InterPro" id="IPR014284">
    <property type="entry name" value="RNA_pol_sigma-70_dom"/>
</dbReference>
<dbReference type="NCBIfam" id="TIGR02937">
    <property type="entry name" value="sigma70-ECF"/>
    <property type="match status" value="1"/>
</dbReference>
<dbReference type="PANTHER" id="PTHR43133">
    <property type="entry name" value="RNA POLYMERASE ECF-TYPE SIGMA FACTO"/>
    <property type="match status" value="1"/>
</dbReference>
<dbReference type="InterPro" id="IPR013324">
    <property type="entry name" value="RNA_pol_sigma_r3/r4-like"/>
</dbReference>
<sequence length="180" mass="20304">MNPLPARTANNLHVEALYQAHQPWLKSWLLARLNHNADAADIAQDVFIRLLVKPVPTLDNAPKARAYLKVMARNLATDLWRRRELEQAWLETLTARPEEYAPSAEHLAGIIEALGALDAMLRNLPPKASRVFMLKMACEMTEPEIAAEIGISTRMVRKLYTQAMLHCMKHELGCDMGLTP</sequence>
<keyword evidence="2" id="KW-0805">Transcription regulation</keyword>
<accession>A0A2V1JWE9</accession>
<evidence type="ECO:0000256" key="1">
    <source>
        <dbReference type="ARBA" id="ARBA00010641"/>
    </source>
</evidence>
<dbReference type="GO" id="GO:0006352">
    <property type="term" value="P:DNA-templated transcription initiation"/>
    <property type="evidence" value="ECO:0007669"/>
    <property type="project" value="InterPro"/>
</dbReference>
<dbReference type="RefSeq" id="WP_109062097.1">
    <property type="nucleotide sequence ID" value="NZ_QETA01000004.1"/>
</dbReference>
<keyword evidence="4" id="KW-0804">Transcription</keyword>
<organism evidence="7 8">
    <name type="scientific">Corticimicrobacter populi</name>
    <dbReference type="NCBI Taxonomy" id="2175229"/>
    <lineage>
        <taxon>Bacteria</taxon>
        <taxon>Pseudomonadati</taxon>
        <taxon>Pseudomonadota</taxon>
        <taxon>Betaproteobacteria</taxon>
        <taxon>Burkholderiales</taxon>
        <taxon>Alcaligenaceae</taxon>
        <taxon>Corticimicrobacter</taxon>
    </lineage>
</organism>
<keyword evidence="8" id="KW-1185">Reference proteome</keyword>
<evidence type="ECO:0000256" key="3">
    <source>
        <dbReference type="ARBA" id="ARBA00023082"/>
    </source>
</evidence>
<dbReference type="GO" id="GO:0003677">
    <property type="term" value="F:DNA binding"/>
    <property type="evidence" value="ECO:0007669"/>
    <property type="project" value="InterPro"/>
</dbReference>
<evidence type="ECO:0000256" key="4">
    <source>
        <dbReference type="ARBA" id="ARBA00023163"/>
    </source>
</evidence>